<evidence type="ECO:0000256" key="1">
    <source>
        <dbReference type="ARBA" id="ARBA00022490"/>
    </source>
</evidence>
<keyword evidence="3 5" id="KW-0694">RNA-binding</keyword>
<comment type="similarity">
    <text evidence="5">Belongs to the eIF-3 subunit B family.</text>
</comment>
<dbReference type="AlphaFoldDB" id="A0A139AGV5"/>
<keyword evidence="4 5" id="KW-0648">Protein biosynthesis</keyword>
<name>A0A139AGV5_GONPJ</name>
<dbReference type="GO" id="GO:0016282">
    <property type="term" value="C:eukaryotic 43S preinitiation complex"/>
    <property type="evidence" value="ECO:0007669"/>
    <property type="project" value="UniProtKB-UniRule"/>
</dbReference>
<dbReference type="Gene3D" id="2.130.10.10">
    <property type="entry name" value="YVTN repeat-like/Quinoprotein amine dehydrogenase"/>
    <property type="match status" value="1"/>
</dbReference>
<keyword evidence="2 5" id="KW-0396">Initiation factor</keyword>
<dbReference type="OrthoDB" id="10250414at2759"/>
<evidence type="ECO:0000256" key="3">
    <source>
        <dbReference type="ARBA" id="ARBA00022884"/>
    </source>
</evidence>
<dbReference type="GO" id="GO:0071541">
    <property type="term" value="C:eukaryotic translation initiation factor 3 complex, eIF3m"/>
    <property type="evidence" value="ECO:0007669"/>
    <property type="project" value="EnsemblFungi"/>
</dbReference>
<dbReference type="InterPro" id="IPR013979">
    <property type="entry name" value="TIF_beta_prop-like"/>
</dbReference>
<dbReference type="Pfam" id="PF08662">
    <property type="entry name" value="eIF2A"/>
    <property type="match status" value="1"/>
</dbReference>
<keyword evidence="9" id="KW-1185">Reference proteome</keyword>
<dbReference type="GO" id="GO:0003723">
    <property type="term" value="F:RNA binding"/>
    <property type="evidence" value="ECO:0007669"/>
    <property type="project" value="UniProtKB-UniRule"/>
</dbReference>
<dbReference type="Proteomes" id="UP000070544">
    <property type="component" value="Unassembled WGS sequence"/>
</dbReference>
<reference evidence="8 9" key="1">
    <citation type="journal article" date="2015" name="Genome Biol. Evol.">
        <title>Phylogenomic analyses indicate that early fungi evolved digesting cell walls of algal ancestors of land plants.</title>
        <authorList>
            <person name="Chang Y."/>
            <person name="Wang S."/>
            <person name="Sekimoto S."/>
            <person name="Aerts A.L."/>
            <person name="Choi C."/>
            <person name="Clum A."/>
            <person name="LaButti K.M."/>
            <person name="Lindquist E.A."/>
            <person name="Yee Ngan C."/>
            <person name="Ohm R.A."/>
            <person name="Salamov A.A."/>
            <person name="Grigoriev I.V."/>
            <person name="Spatafora J.W."/>
            <person name="Berbee M.L."/>
        </authorList>
    </citation>
    <scope>NUCLEOTIDE SEQUENCE [LARGE SCALE GENOMIC DNA]</scope>
    <source>
        <strain evidence="8 9">JEL478</strain>
    </source>
</reference>
<feature type="region of interest" description="Disordered" evidence="6">
    <location>
        <begin position="1"/>
        <end position="23"/>
    </location>
</feature>
<proteinExistence type="inferred from homology"/>
<dbReference type="InterPro" id="IPR011400">
    <property type="entry name" value="EIF3B"/>
</dbReference>
<comment type="subunit">
    <text evidence="5">Component of the eukaryotic translation initiation factor 3 (eIF-3) complex.</text>
</comment>
<dbReference type="GO" id="GO:0010494">
    <property type="term" value="C:cytoplasmic stress granule"/>
    <property type="evidence" value="ECO:0007669"/>
    <property type="project" value="EnsemblFungi"/>
</dbReference>
<dbReference type="EMBL" id="KQ965758">
    <property type="protein sequence ID" value="KXS15978.1"/>
    <property type="molecule type" value="Genomic_DNA"/>
</dbReference>
<organism evidence="8 9">
    <name type="scientific">Gonapodya prolifera (strain JEL478)</name>
    <name type="common">Monoblepharis prolifera</name>
    <dbReference type="NCBI Taxonomy" id="1344416"/>
    <lineage>
        <taxon>Eukaryota</taxon>
        <taxon>Fungi</taxon>
        <taxon>Fungi incertae sedis</taxon>
        <taxon>Chytridiomycota</taxon>
        <taxon>Chytridiomycota incertae sedis</taxon>
        <taxon>Monoblepharidomycetes</taxon>
        <taxon>Monoblepharidales</taxon>
        <taxon>Gonapodyaceae</taxon>
        <taxon>Gonapodya</taxon>
    </lineage>
</organism>
<dbReference type="GO" id="GO:0003743">
    <property type="term" value="F:translation initiation factor activity"/>
    <property type="evidence" value="ECO:0007669"/>
    <property type="project" value="UniProtKB-UniRule"/>
</dbReference>
<dbReference type="GO" id="GO:0033290">
    <property type="term" value="C:eukaryotic 48S preinitiation complex"/>
    <property type="evidence" value="ECO:0007669"/>
    <property type="project" value="UniProtKB-UniRule"/>
</dbReference>
<dbReference type="InterPro" id="IPR015943">
    <property type="entry name" value="WD40/YVTN_repeat-like_dom_sf"/>
</dbReference>
<dbReference type="SUPFAM" id="SSF69322">
    <property type="entry name" value="Tricorn protease domain 2"/>
    <property type="match status" value="1"/>
</dbReference>
<dbReference type="OMA" id="LWGGPQF"/>
<dbReference type="HAMAP" id="MF_03001">
    <property type="entry name" value="eIF3b"/>
    <property type="match status" value="1"/>
</dbReference>
<dbReference type="GO" id="GO:0031369">
    <property type="term" value="F:translation initiation factor binding"/>
    <property type="evidence" value="ECO:0007669"/>
    <property type="project" value="InterPro"/>
</dbReference>
<gene>
    <name evidence="5" type="primary">PRT1</name>
    <name evidence="8" type="ORF">M427DRAFT_56273</name>
</gene>
<evidence type="ECO:0000256" key="6">
    <source>
        <dbReference type="SAM" id="MobiDB-lite"/>
    </source>
</evidence>
<evidence type="ECO:0000259" key="7">
    <source>
        <dbReference type="Pfam" id="PF08662"/>
    </source>
</evidence>
<dbReference type="PANTHER" id="PTHR14068:SF0">
    <property type="entry name" value="EUKARYOTIC TRANSLATION INITIATION FACTOR 3 SUBUNIT B"/>
    <property type="match status" value="1"/>
</dbReference>
<protein>
    <recommendedName>
        <fullName evidence="5">Eukaryotic translation initiation factor 3 subunit B</fullName>
        <shortName evidence="5">eIF3b</shortName>
    </recommendedName>
    <alternativeName>
        <fullName evidence="5">Eukaryotic translation initiation factor 3 90 kDa subunit homolog</fullName>
        <shortName evidence="5">eIF3 p90</shortName>
    </alternativeName>
    <alternativeName>
        <fullName evidence="5">Translation initiation factor eIF3, p90 subunit homolog</fullName>
    </alternativeName>
</protein>
<evidence type="ECO:0000256" key="4">
    <source>
        <dbReference type="ARBA" id="ARBA00022917"/>
    </source>
</evidence>
<evidence type="ECO:0000313" key="9">
    <source>
        <dbReference type="Proteomes" id="UP000070544"/>
    </source>
</evidence>
<dbReference type="STRING" id="1344416.A0A139AGV5"/>
<keyword evidence="1 5" id="KW-0963">Cytoplasm</keyword>
<sequence>MAEADEEWQEPPVNDEEDDTAEGGVGKAVAQINSHLLHPGATQRDQFLLMRNDEVGLFWNTGKGDPELVYTRQNWTDHPPVFSPNGSFLCTFHKQGIALWCGPQFTRVARWAHPGARLVEWSPQEGYACTWGPDPIRGEEEGEDWNCAIWSSSPSASSQPLRTFLIESPSSNAGNSDGKRTLEWPVFKFSHDDKYVARMVQGEKSGIYVYELPGMGLEGKKPLRIDEVQGFSWSPSDNLLSFWVPEVANNPARVTVTKFPQRDVQLRTKNLFNVADCKMHWSPSGSHLSVQVTRYTKTKKSTFTNFEIFRIKEKDVPVDVVDMKQTETIVQFAWEPSDSTYRFAVLANEGTGAATKTIVYVYDVPPPTAPTTGAGPSAKEVAVPITTKVFRQLDRKSVAGVHWSPKGRFIVLRGTGGDIEFHDVDDGITMAQQEHFGMGGVEWDPSGRYVASVVTGWKSGLDTGYNFYTLTGQPIIRKTVMGLRYFSWRPRPPTLLSTEQMKAIRKNLKKYSEKYEKMDALRETEVDREVKERKKKLWEEWQAYRAECLARVALAKPLRLKLRGWDDDERPVEGAVEGDGGEVVEEWMEEVVEEHEEEVDDVADEDDD</sequence>
<evidence type="ECO:0000256" key="2">
    <source>
        <dbReference type="ARBA" id="ARBA00022540"/>
    </source>
</evidence>
<comment type="function">
    <text evidence="5">RNA-binding component of the eukaryotic translation initiation factor 3 (eIF-3) complex, which is involved in protein synthesis of a specialized repertoire of mRNAs and, together with other initiation factors, stimulates binding of mRNA and methionyl-tRNAi to the 40S ribosome. The eIF-3 complex specifically targets and initiates translation of a subset of mRNAs involved in cell proliferation.</text>
</comment>
<comment type="subcellular location">
    <subcellularLocation>
        <location evidence="5">Cytoplasm</location>
    </subcellularLocation>
</comment>
<dbReference type="PANTHER" id="PTHR14068">
    <property type="entry name" value="EUKARYOTIC TRANSLATION INITIATION FACTOR 3 EIF3 -RELATED"/>
    <property type="match status" value="1"/>
</dbReference>
<accession>A0A139AGV5</accession>
<feature type="domain" description="Translation initiation factor beta propellor-like" evidence="7">
    <location>
        <begin position="269"/>
        <end position="479"/>
    </location>
</feature>
<dbReference type="GO" id="GO:0001732">
    <property type="term" value="P:formation of cytoplasmic translation initiation complex"/>
    <property type="evidence" value="ECO:0007669"/>
    <property type="project" value="UniProtKB-UniRule"/>
</dbReference>
<evidence type="ECO:0000313" key="8">
    <source>
        <dbReference type="EMBL" id="KXS15978.1"/>
    </source>
</evidence>
<evidence type="ECO:0000256" key="5">
    <source>
        <dbReference type="HAMAP-Rule" id="MF_03001"/>
    </source>
</evidence>
<dbReference type="GO" id="GO:0071540">
    <property type="term" value="C:eukaryotic translation initiation factor 3 complex, eIF3e"/>
    <property type="evidence" value="ECO:0007669"/>
    <property type="project" value="EnsemblFungi"/>
</dbReference>
<feature type="compositionally biased region" description="Acidic residues" evidence="6">
    <location>
        <begin position="1"/>
        <end position="21"/>
    </location>
</feature>